<evidence type="ECO:0000256" key="1">
    <source>
        <dbReference type="ARBA" id="ARBA00004651"/>
    </source>
</evidence>
<dbReference type="Proteomes" id="UP000076603">
    <property type="component" value="Unassembled WGS sequence"/>
</dbReference>
<gene>
    <name evidence="11" type="ORF">CLMAG_46620</name>
</gene>
<dbReference type="PRINTS" id="PR01651">
    <property type="entry name" value="SECGEXPORT"/>
</dbReference>
<dbReference type="Pfam" id="PF03840">
    <property type="entry name" value="SecG"/>
    <property type="match status" value="1"/>
</dbReference>
<evidence type="ECO:0000256" key="5">
    <source>
        <dbReference type="ARBA" id="ARBA00022692"/>
    </source>
</evidence>
<dbReference type="InterPro" id="IPR004692">
    <property type="entry name" value="SecG"/>
</dbReference>
<evidence type="ECO:0000313" key="11">
    <source>
        <dbReference type="EMBL" id="KZL90169.1"/>
    </source>
</evidence>
<evidence type="ECO:0000256" key="8">
    <source>
        <dbReference type="ARBA" id="ARBA00023010"/>
    </source>
</evidence>
<accession>A0A162RNK4</accession>
<comment type="caution">
    <text evidence="10">Lacks conserved residue(s) required for the propagation of feature annotation.</text>
</comment>
<evidence type="ECO:0000256" key="9">
    <source>
        <dbReference type="ARBA" id="ARBA00023136"/>
    </source>
</evidence>
<keyword evidence="9 10" id="KW-0472">Membrane</keyword>
<keyword evidence="6 10" id="KW-0653">Protein transport</keyword>
<dbReference type="GO" id="GO:0065002">
    <property type="term" value="P:intracellular protein transmembrane transport"/>
    <property type="evidence" value="ECO:0007669"/>
    <property type="project" value="TreeGrafter"/>
</dbReference>
<keyword evidence="7 10" id="KW-1133">Transmembrane helix</keyword>
<name>A0A162RNK4_9CLOT</name>
<organism evidence="11 12">
    <name type="scientific">Clostridium magnum DSM 2767</name>
    <dbReference type="NCBI Taxonomy" id="1121326"/>
    <lineage>
        <taxon>Bacteria</taxon>
        <taxon>Bacillati</taxon>
        <taxon>Bacillota</taxon>
        <taxon>Clostridia</taxon>
        <taxon>Eubacteriales</taxon>
        <taxon>Clostridiaceae</taxon>
        <taxon>Clostridium</taxon>
    </lineage>
</organism>
<evidence type="ECO:0000256" key="4">
    <source>
        <dbReference type="ARBA" id="ARBA00022475"/>
    </source>
</evidence>
<reference evidence="11 12" key="1">
    <citation type="submission" date="2016-04" db="EMBL/GenBank/DDBJ databases">
        <title>Genome sequence of Clostridium magnum DSM 2767.</title>
        <authorList>
            <person name="Poehlein A."/>
            <person name="Uhlig R."/>
            <person name="Fischer R."/>
            <person name="Bahl H."/>
            <person name="Daniel R."/>
        </authorList>
    </citation>
    <scope>NUCLEOTIDE SEQUENCE [LARGE SCALE GENOMIC DNA]</scope>
    <source>
        <strain evidence="11 12">DSM 2767</strain>
    </source>
</reference>
<dbReference type="PATRIC" id="fig|1121326.3.peg.4722"/>
<keyword evidence="12" id="KW-1185">Reference proteome</keyword>
<keyword evidence="8 10" id="KW-0811">Translocation</keyword>
<dbReference type="AlphaFoldDB" id="A0A162RNK4"/>
<evidence type="ECO:0000313" key="12">
    <source>
        <dbReference type="Proteomes" id="UP000076603"/>
    </source>
</evidence>
<evidence type="ECO:0000256" key="10">
    <source>
        <dbReference type="RuleBase" id="RU365087"/>
    </source>
</evidence>
<comment type="caution">
    <text evidence="11">The sequence shown here is derived from an EMBL/GenBank/DDBJ whole genome shotgun (WGS) entry which is preliminary data.</text>
</comment>
<comment type="subcellular location">
    <subcellularLocation>
        <location evidence="1 10">Cell membrane</location>
        <topology evidence="1 10">Multi-pass membrane protein</topology>
    </subcellularLocation>
</comment>
<sequence>MRTLLTILQSIVAIVLIVVVLAQPSKTNGLSGLVSGGAGDTFYSKNKSRTSEALLSRITVISAIIFAALCMIQNVVK</sequence>
<dbReference type="NCBIfam" id="TIGR00810">
    <property type="entry name" value="secG"/>
    <property type="match status" value="1"/>
</dbReference>
<keyword evidence="4 10" id="KW-1003">Cell membrane</keyword>
<comment type="similarity">
    <text evidence="2 10">Belongs to the SecG family.</text>
</comment>
<dbReference type="PANTHER" id="PTHR34182:SF1">
    <property type="entry name" value="PROTEIN-EXPORT MEMBRANE PROTEIN SECG"/>
    <property type="match status" value="1"/>
</dbReference>
<dbReference type="GO" id="GO:0015450">
    <property type="term" value="F:protein-transporting ATPase activity"/>
    <property type="evidence" value="ECO:0007669"/>
    <property type="project" value="UniProtKB-UniRule"/>
</dbReference>
<dbReference type="GO" id="GO:0043952">
    <property type="term" value="P:protein transport by the Sec complex"/>
    <property type="evidence" value="ECO:0007669"/>
    <property type="project" value="TreeGrafter"/>
</dbReference>
<proteinExistence type="inferred from homology"/>
<dbReference type="GO" id="GO:0009306">
    <property type="term" value="P:protein secretion"/>
    <property type="evidence" value="ECO:0007669"/>
    <property type="project" value="UniProtKB-UniRule"/>
</dbReference>
<dbReference type="RefSeq" id="WP_066627681.1">
    <property type="nucleotide sequence ID" value="NZ_FQXL01000006.1"/>
</dbReference>
<evidence type="ECO:0000256" key="7">
    <source>
        <dbReference type="ARBA" id="ARBA00022989"/>
    </source>
</evidence>
<keyword evidence="3 10" id="KW-0813">Transport</keyword>
<dbReference type="PANTHER" id="PTHR34182">
    <property type="entry name" value="PROTEIN-EXPORT MEMBRANE PROTEIN SECG"/>
    <property type="match status" value="1"/>
</dbReference>
<feature type="transmembrane region" description="Helical" evidence="10">
    <location>
        <begin position="54"/>
        <end position="76"/>
    </location>
</feature>
<dbReference type="STRING" id="1121326.CLMAG_46620"/>
<evidence type="ECO:0000256" key="6">
    <source>
        <dbReference type="ARBA" id="ARBA00022927"/>
    </source>
</evidence>
<protein>
    <recommendedName>
        <fullName evidence="10">Protein-export membrane protein SecG</fullName>
    </recommendedName>
</protein>
<dbReference type="OrthoDB" id="1708246at2"/>
<evidence type="ECO:0000256" key="2">
    <source>
        <dbReference type="ARBA" id="ARBA00008445"/>
    </source>
</evidence>
<evidence type="ECO:0000256" key="3">
    <source>
        <dbReference type="ARBA" id="ARBA00022448"/>
    </source>
</evidence>
<dbReference type="GO" id="GO:0005886">
    <property type="term" value="C:plasma membrane"/>
    <property type="evidence" value="ECO:0007669"/>
    <property type="project" value="UniProtKB-SubCell"/>
</dbReference>
<comment type="function">
    <text evidence="10">Involved in protein export. Participates in an early event of protein translocation.</text>
</comment>
<keyword evidence="5 10" id="KW-0812">Transmembrane</keyword>
<dbReference type="EMBL" id="LWAE01000006">
    <property type="protein sequence ID" value="KZL90169.1"/>
    <property type="molecule type" value="Genomic_DNA"/>
</dbReference>